<evidence type="ECO:0000259" key="3">
    <source>
        <dbReference type="Pfam" id="PF24883"/>
    </source>
</evidence>
<dbReference type="PANTHER" id="PTHR10039:SF5">
    <property type="entry name" value="NACHT DOMAIN-CONTAINING PROTEIN"/>
    <property type="match status" value="1"/>
</dbReference>
<evidence type="ECO:0000313" key="4">
    <source>
        <dbReference type="EMBL" id="KAK0732238.1"/>
    </source>
</evidence>
<dbReference type="PANTHER" id="PTHR10039">
    <property type="entry name" value="AMELOGENIN"/>
    <property type="match status" value="1"/>
</dbReference>
<feature type="domain" description="Nephrocystin 3-like N-terminal" evidence="3">
    <location>
        <begin position="430"/>
        <end position="552"/>
    </location>
</feature>
<evidence type="ECO:0000313" key="5">
    <source>
        <dbReference type="Proteomes" id="UP001172102"/>
    </source>
</evidence>
<dbReference type="Gene3D" id="3.40.50.300">
    <property type="entry name" value="P-loop containing nucleotide triphosphate hydrolases"/>
    <property type="match status" value="1"/>
</dbReference>
<dbReference type="InterPro" id="IPR056884">
    <property type="entry name" value="NPHP3-like_N"/>
</dbReference>
<organism evidence="4 5">
    <name type="scientific">Lasiosphaeris hirsuta</name>
    <dbReference type="NCBI Taxonomy" id="260670"/>
    <lineage>
        <taxon>Eukaryota</taxon>
        <taxon>Fungi</taxon>
        <taxon>Dikarya</taxon>
        <taxon>Ascomycota</taxon>
        <taxon>Pezizomycotina</taxon>
        <taxon>Sordariomycetes</taxon>
        <taxon>Sordariomycetidae</taxon>
        <taxon>Sordariales</taxon>
        <taxon>Lasiosphaeriaceae</taxon>
        <taxon>Lasiosphaeris</taxon>
    </lineage>
</organism>
<evidence type="ECO:0000256" key="2">
    <source>
        <dbReference type="SAM" id="MobiDB-lite"/>
    </source>
</evidence>
<name>A0AA40BDI2_9PEZI</name>
<proteinExistence type="predicted"/>
<keyword evidence="5" id="KW-1185">Reference proteome</keyword>
<dbReference type="SUPFAM" id="SSF53474">
    <property type="entry name" value="alpha/beta-Hydrolases"/>
    <property type="match status" value="1"/>
</dbReference>
<feature type="region of interest" description="Disordered" evidence="2">
    <location>
        <begin position="1351"/>
        <end position="1373"/>
    </location>
</feature>
<reference evidence="4" key="1">
    <citation type="submission" date="2023-06" db="EMBL/GenBank/DDBJ databases">
        <title>Genome-scale phylogeny and comparative genomics of the fungal order Sordariales.</title>
        <authorList>
            <consortium name="Lawrence Berkeley National Laboratory"/>
            <person name="Hensen N."/>
            <person name="Bonometti L."/>
            <person name="Westerberg I."/>
            <person name="Brannstrom I.O."/>
            <person name="Guillou S."/>
            <person name="Cros-Aarteil S."/>
            <person name="Calhoun S."/>
            <person name="Haridas S."/>
            <person name="Kuo A."/>
            <person name="Mondo S."/>
            <person name="Pangilinan J."/>
            <person name="Riley R."/>
            <person name="Labutti K."/>
            <person name="Andreopoulos B."/>
            <person name="Lipzen A."/>
            <person name="Chen C."/>
            <person name="Yanf M."/>
            <person name="Daum C."/>
            <person name="Ng V."/>
            <person name="Clum A."/>
            <person name="Steindorff A."/>
            <person name="Ohm R."/>
            <person name="Martin F."/>
            <person name="Silar P."/>
            <person name="Natvig D."/>
            <person name="Lalanne C."/>
            <person name="Gautier V."/>
            <person name="Ament-Velasquez S.L."/>
            <person name="Kruys A."/>
            <person name="Hutchinson M.I."/>
            <person name="Powell A.J."/>
            <person name="Barry K."/>
            <person name="Miller A.N."/>
            <person name="Grigoriev I.V."/>
            <person name="Debuchy R."/>
            <person name="Gladieux P."/>
            <person name="Thoren M.H."/>
            <person name="Johannesson H."/>
        </authorList>
    </citation>
    <scope>NUCLEOTIDE SEQUENCE</scope>
    <source>
        <strain evidence="4">SMH4607-1</strain>
    </source>
</reference>
<protein>
    <recommendedName>
        <fullName evidence="3">Nephrocystin 3-like N-terminal domain-containing protein</fullName>
    </recommendedName>
</protein>
<dbReference type="Proteomes" id="UP001172102">
    <property type="component" value="Unassembled WGS sequence"/>
</dbReference>
<dbReference type="EMBL" id="JAUKUA010000001">
    <property type="protein sequence ID" value="KAK0732238.1"/>
    <property type="molecule type" value="Genomic_DNA"/>
</dbReference>
<dbReference type="InterPro" id="IPR027417">
    <property type="entry name" value="P-loop_NTPase"/>
</dbReference>
<evidence type="ECO:0000256" key="1">
    <source>
        <dbReference type="ARBA" id="ARBA00022737"/>
    </source>
</evidence>
<comment type="caution">
    <text evidence="4">The sequence shown here is derived from an EMBL/GenBank/DDBJ whole genome shotgun (WGS) entry which is preliminary data.</text>
</comment>
<dbReference type="InterPro" id="IPR029058">
    <property type="entry name" value="AB_hydrolase_fold"/>
</dbReference>
<gene>
    <name evidence="4" type="ORF">B0H67DRAFT_640532</name>
</gene>
<keyword evidence="1" id="KW-0677">Repeat</keyword>
<accession>A0AA40BDI2</accession>
<dbReference type="Pfam" id="PF24883">
    <property type="entry name" value="NPHP3_N"/>
    <property type="match status" value="1"/>
</dbReference>
<sequence>MSAGEWSRKVFRLRRLPDHVCTPAAVASLLSSVLALPDGHVVVHSVARAAEIFEVPSRTATLQMKSVPACLQGGLADNEWSLPLADQGSNTADVLVLDIHFEGITVLHDPAPGKHRADCIAISGLASHPFGSWQPRGKDKSFMWIRDAIPPSLPGVRTVVYGYGSKLRDSASFQSINDIARTLILHLKTGGWNLPSSKPIVFLAHSLGGIVLKEAIVQMADRDESVSGILANVRGPSCQANQSLVEDLSRYGSNYVQQLHTQFEGLSFLRKARLLWAYETEQSPTVVQRPDGSWDRSGPRTVLVNPASATSNYYLKKKSITIPIDKDHSGMVKFTRGDVHLGIITASIAEICSTTHLNDQAGSAGLDAAIPRGHQGPRVANQARNDKDEIDSAAMEELVRVSSAVEEMHSSIFSPELDFRVGSIEDPFQNTFNWVFDHLTVPFSKWLQEGSGLFWIHGKPGSGKSTLMKHIFQSPQTWQLLHNWQGDALEIAAGFFFHYRGSTIQKSFEGVLRSLVIQILAPLWGSFRKKVEPRVRKFESARQSLSALRQKLTGLQEDLASITRGLASITKQLSRVADDLSDVIDRLRVASEVTMTPLQDQKEALRAQQHDLQRRKGQLQDQEGDIHDKTHDLLRKETDLKYALAKLVRDANQHVAAPETMFLKHVATVFQSGDDRLIPKLERVLRHVLDQNTIKMDLVLFFDALDEFDGHPDMISRFMKSLLSTNSTSSGARVKVCLSSRPWESFKVQFSPYPSFALQDHTKRDVEAYVVGTLAAPSVSNQAILKLATHIIERANGVFLWVKLALRLLLETAAKASEGLGLSDILEQKLRELPGDLFEFYELIVERIGEQNRRRTFALLELLIRDDSPWAEADTIRDAVLLSECTTVDDAVQTLVEMKHSITDGEAWKYDNVRSDIHTWSGGLVEIRRQDGRPRLQLMHQTVLEFVMGLWFKKMVVGDMAAILQENGHTFHLKYLISARILKVRRLMAQLEASEDERGEERAKERREVQRLAHHAEQSELTTGKSHFEFLLNAPHDRLPLFEGYITGLPWSKDFNFASFAASFGLTLCLRDWIESGNDRPIKFFDLETPALPLLSLLIFYPVGGVFHERYLIAARLLLENGFKLAKDPDFFPMILAKLWVARLSGSNQPLDLSGNPSRDLKSGGPSPPSLKWRVLETPYIPTSTLLFLGNLALTHNQDPNIALPVFTEGSNLHECRPLHMAPPALARSLIQHGADATLRDSKGRAPISWALEYPFELPQNMQLDCAQRYEMCSILVQAGGAVEDLHISHKALGDSIVEFEGAGYDVAFLRELTLRAADDFRAQVASLTEGLDGGDIGGVMGLDELRGVGNADTTANGKQKTEEKLGERKKKRRGKRWYDRIRFWVKERR</sequence>